<reference evidence="6 7" key="1">
    <citation type="submission" date="2024-02" db="EMBL/GenBank/DDBJ databases">
        <authorList>
            <person name="Chen Y."/>
            <person name="Shah S."/>
            <person name="Dougan E. K."/>
            <person name="Thang M."/>
            <person name="Chan C."/>
        </authorList>
    </citation>
    <scope>NUCLEOTIDE SEQUENCE [LARGE SCALE GENOMIC DNA]</scope>
</reference>
<keyword evidence="3" id="KW-0489">Methyltransferase</keyword>
<keyword evidence="4" id="KW-0808">Transferase</keyword>
<dbReference type="SMART" id="SM01296">
    <property type="entry name" value="N2227"/>
    <property type="match status" value="1"/>
</dbReference>
<evidence type="ECO:0000256" key="5">
    <source>
        <dbReference type="ARBA" id="ARBA00022691"/>
    </source>
</evidence>
<dbReference type="PANTHER" id="PTHR12303">
    <property type="entry name" value="CARNOSINE N-METHYLTRANSFERASE"/>
    <property type="match status" value="1"/>
</dbReference>
<name>A0ABP0JMQ0_9DINO</name>
<sequence length="469" mass="52552">MGLEGWRLSRTELRELLNKYERAVEDDAYFLVQPSNAERQLLGPDLLQRRITAVRQARDQNRRFLEQVLEDLPDIFAGPDAAVPPARPVAEFRSLGNGVSTLPSSSYGSLASVFLHLMRDWSALCEHVISVQYGPVVQEIKEILPKGSQVLLPGAGLGRLALMLASEGFQVEANDASRLFLTFADYILNREAACLLALLSELGLVGGMLAVSHGTEHVLARQLAERLGLENKPWHLEFITGQVREAVQMADLEERLVGSSSTRSMQNLLDARAAIEKEKVKTLEPPSTQVLLPAVPKRGTLGRTVRLRSGRVASEEEVNDKVMDKLVDELVRYKAPILEEIRKAMNPVRAKEALIGKYRFSTVRRYLASWERFREWADALGKPGQRPNSVTLVDYMYAREEEGMGASIPLAVSTAVAWFEKTAGTPEDEMLMNQQFLQLVMKELTRKLEMKAPPVRRCSTLEDFRDSLL</sequence>
<evidence type="ECO:0000256" key="2">
    <source>
        <dbReference type="ARBA" id="ARBA00012003"/>
    </source>
</evidence>
<gene>
    <name evidence="6" type="ORF">SCF082_LOCUS12810</name>
</gene>
<protein>
    <recommendedName>
        <fullName evidence="2">carnosine N-methyltransferase</fullName>
        <ecNumber evidence="2">2.1.1.22</ecNumber>
    </recommendedName>
</protein>
<dbReference type="SUPFAM" id="SSF53335">
    <property type="entry name" value="S-adenosyl-L-methionine-dependent methyltransferases"/>
    <property type="match status" value="1"/>
</dbReference>
<dbReference type="EMBL" id="CAXAMM010007836">
    <property type="protein sequence ID" value="CAK9015545.1"/>
    <property type="molecule type" value="Genomic_DNA"/>
</dbReference>
<dbReference type="InterPro" id="IPR012901">
    <property type="entry name" value="CARME"/>
</dbReference>
<dbReference type="Proteomes" id="UP001642464">
    <property type="component" value="Unassembled WGS sequence"/>
</dbReference>
<keyword evidence="7" id="KW-1185">Reference proteome</keyword>
<dbReference type="InterPro" id="IPR029063">
    <property type="entry name" value="SAM-dependent_MTases_sf"/>
</dbReference>
<evidence type="ECO:0000256" key="3">
    <source>
        <dbReference type="ARBA" id="ARBA00022603"/>
    </source>
</evidence>
<dbReference type="Pfam" id="PF07942">
    <property type="entry name" value="CARME"/>
    <property type="match status" value="1"/>
</dbReference>
<dbReference type="PANTHER" id="PTHR12303:SF6">
    <property type="entry name" value="CARNOSINE N-METHYLTRANSFERASE"/>
    <property type="match status" value="1"/>
</dbReference>
<evidence type="ECO:0000256" key="4">
    <source>
        <dbReference type="ARBA" id="ARBA00022679"/>
    </source>
</evidence>
<organism evidence="6 7">
    <name type="scientific">Durusdinium trenchii</name>
    <dbReference type="NCBI Taxonomy" id="1381693"/>
    <lineage>
        <taxon>Eukaryota</taxon>
        <taxon>Sar</taxon>
        <taxon>Alveolata</taxon>
        <taxon>Dinophyceae</taxon>
        <taxon>Suessiales</taxon>
        <taxon>Symbiodiniaceae</taxon>
        <taxon>Durusdinium</taxon>
    </lineage>
</organism>
<comment type="similarity">
    <text evidence="1">Belongs to the carnosine N-methyltransferase family.</text>
</comment>
<evidence type="ECO:0000313" key="7">
    <source>
        <dbReference type="Proteomes" id="UP001642464"/>
    </source>
</evidence>
<evidence type="ECO:0000256" key="1">
    <source>
        <dbReference type="ARBA" id="ARBA00010086"/>
    </source>
</evidence>
<evidence type="ECO:0000313" key="6">
    <source>
        <dbReference type="EMBL" id="CAK9015545.1"/>
    </source>
</evidence>
<comment type="caution">
    <text evidence="6">The sequence shown here is derived from an EMBL/GenBank/DDBJ whole genome shotgun (WGS) entry which is preliminary data.</text>
</comment>
<accession>A0ABP0JMQ0</accession>
<dbReference type="EC" id="2.1.1.22" evidence="2"/>
<keyword evidence="5" id="KW-0949">S-adenosyl-L-methionine</keyword>
<proteinExistence type="inferred from homology"/>